<protein>
    <submittedName>
        <fullName evidence="3">Uncharacterized protein</fullName>
    </submittedName>
</protein>
<evidence type="ECO:0000256" key="1">
    <source>
        <dbReference type="SAM" id="MobiDB-lite"/>
    </source>
</evidence>
<dbReference type="GO" id="GO:0050659">
    <property type="term" value="F:N-acetylgalactosamine 4-sulfate 6-O-sulfotransferase activity"/>
    <property type="evidence" value="ECO:0007669"/>
    <property type="project" value="TreeGrafter"/>
</dbReference>
<keyword evidence="2" id="KW-1133">Transmembrane helix</keyword>
<accession>A0A7J7KRZ0</accession>
<dbReference type="Proteomes" id="UP000593567">
    <property type="component" value="Unassembled WGS sequence"/>
</dbReference>
<reference evidence="3" key="1">
    <citation type="submission" date="2020-06" db="EMBL/GenBank/DDBJ databases">
        <title>Draft genome of Bugula neritina, a colonial animal packing powerful symbionts and potential medicines.</title>
        <authorList>
            <person name="Rayko M."/>
        </authorList>
    </citation>
    <scope>NUCLEOTIDE SEQUENCE [LARGE SCALE GENOMIC DNA]</scope>
    <source>
        <strain evidence="3">Kwan_BN1</strain>
    </source>
</reference>
<evidence type="ECO:0000313" key="3">
    <source>
        <dbReference type="EMBL" id="KAF6040909.1"/>
    </source>
</evidence>
<gene>
    <name evidence="3" type="ORF">EB796_000750</name>
</gene>
<dbReference type="PANTHER" id="PTHR15723:SF0">
    <property type="entry name" value="CARBOHYDRATE SULFOTRANSFERASE 15"/>
    <property type="match status" value="1"/>
</dbReference>
<feature type="transmembrane region" description="Helical" evidence="2">
    <location>
        <begin position="66"/>
        <end position="83"/>
    </location>
</feature>
<name>A0A7J7KRZ0_BUGNE</name>
<dbReference type="AlphaFoldDB" id="A0A7J7KRZ0"/>
<dbReference type="EMBL" id="VXIV02000093">
    <property type="protein sequence ID" value="KAF6040909.1"/>
    <property type="molecule type" value="Genomic_DNA"/>
</dbReference>
<dbReference type="InterPro" id="IPR052654">
    <property type="entry name" value="CS_Sulfotransferase"/>
</dbReference>
<keyword evidence="2" id="KW-0472">Membrane</keyword>
<dbReference type="GO" id="GO:0019319">
    <property type="term" value="P:hexose biosynthetic process"/>
    <property type="evidence" value="ECO:0007669"/>
    <property type="project" value="TreeGrafter"/>
</dbReference>
<keyword evidence="2" id="KW-0812">Transmembrane</keyword>
<organism evidence="3 4">
    <name type="scientific">Bugula neritina</name>
    <name type="common">Brown bryozoan</name>
    <name type="synonym">Sertularia neritina</name>
    <dbReference type="NCBI Taxonomy" id="10212"/>
    <lineage>
        <taxon>Eukaryota</taxon>
        <taxon>Metazoa</taxon>
        <taxon>Spiralia</taxon>
        <taxon>Lophotrochozoa</taxon>
        <taxon>Bryozoa</taxon>
        <taxon>Gymnolaemata</taxon>
        <taxon>Cheilostomatida</taxon>
        <taxon>Flustrina</taxon>
        <taxon>Buguloidea</taxon>
        <taxon>Bugulidae</taxon>
        <taxon>Bugula</taxon>
    </lineage>
</organism>
<keyword evidence="4" id="KW-1185">Reference proteome</keyword>
<evidence type="ECO:0000256" key="2">
    <source>
        <dbReference type="SAM" id="Phobius"/>
    </source>
</evidence>
<feature type="region of interest" description="Disordered" evidence="1">
    <location>
        <begin position="17"/>
        <end position="38"/>
    </location>
</feature>
<feature type="compositionally biased region" description="Low complexity" evidence="1">
    <location>
        <begin position="19"/>
        <end position="33"/>
    </location>
</feature>
<comment type="caution">
    <text evidence="3">The sequence shown here is derived from an EMBL/GenBank/DDBJ whole genome shotgun (WGS) entry which is preliminary data.</text>
</comment>
<dbReference type="Gene3D" id="3.40.50.300">
    <property type="entry name" value="P-loop containing nucleotide triphosphate hydrolases"/>
    <property type="match status" value="1"/>
</dbReference>
<dbReference type="PANTHER" id="PTHR15723">
    <property type="entry name" value="CARBOHYDRATE SULFOTRANSFERASE 15"/>
    <property type="match status" value="1"/>
</dbReference>
<proteinExistence type="predicted"/>
<dbReference type="InterPro" id="IPR027417">
    <property type="entry name" value="P-loop_NTPase"/>
</dbReference>
<evidence type="ECO:0000313" key="4">
    <source>
        <dbReference type="Proteomes" id="UP000593567"/>
    </source>
</evidence>
<sequence length="412" mass="47120">MMTDSLSCSALDELDLEQSTSSLSRTRSPSPSLRKGFRSPLPPPVSCVRFFCWPNFRCCSRNMQKILLFATLITTFFTWSGYIKLGHIRRPSVAKTVQSLDRSARHYFNFKSQAGECIDQNLTVGEDHVNPCWKTGDGHLICAPKVILVGIEGCYNMDFLSPLEYKTGLLLVNDSIHFGSRCSMEYLAKHYSQILGELLQPPEPLFLANDKRLLTSLFFQQDRDQLLSDELEKLSYWMTPTSKLVAFVCDPVSRLVQYVQQMLVLMEPTKEAVHQFVVKRLSKAQKCLKEFGAEECQKSDTKDDALYTFILQGIYYPYMVALPKYIPSSMINLIYVDQLDAATYSDTMTLLSQKLSIPVDEGRKNKCEEKRKVDASALRNMLNSMHSKTLSAVEKFYQPFHNDVKLLLRMYS</sequence>